<reference evidence="1 2" key="1">
    <citation type="journal article" date="2012" name="Gene">
        <title>Sequence of Leptospira santarosai serovar Shermani genome and prediction of virulence-associated genes.</title>
        <authorList>
            <person name="Chou L.F."/>
            <person name="Chen Y.T."/>
            <person name="Lu C.W."/>
            <person name="Ko Y.C."/>
            <person name="Tang C.Y."/>
            <person name="Pan M.J."/>
            <person name="Tian Y.C."/>
            <person name="Chiu C.H."/>
            <person name="Hung C.C."/>
            <person name="Yang C.W."/>
        </authorList>
    </citation>
    <scope>NUCLEOTIDE SEQUENCE [LARGE SCALE GENOMIC DNA]</scope>
    <source>
        <strain evidence="1">LT 821</strain>
    </source>
</reference>
<sequence>MGIRKSEQKMNISKVEYTLSISPELKFVYQKRSQGS</sequence>
<evidence type="ECO:0000313" key="2">
    <source>
        <dbReference type="Proteomes" id="UP000035800"/>
    </source>
</evidence>
<dbReference type="STRING" id="758847.LSS_21200"/>
<name>A0A097ESD5_9LEPT</name>
<gene>
    <name evidence="1" type="ORF">LSS_21200</name>
</gene>
<accession>A0A097ESD5</accession>
<evidence type="ECO:0000313" key="1">
    <source>
        <dbReference type="EMBL" id="AIT10848.1"/>
    </source>
</evidence>
<protein>
    <submittedName>
        <fullName evidence="1">Uncharacterized protein</fullName>
    </submittedName>
</protein>
<dbReference type="EMBL" id="CP006694">
    <property type="protein sequence ID" value="AIT10848.1"/>
    <property type="molecule type" value="Genomic_DNA"/>
</dbReference>
<proteinExistence type="predicted"/>
<dbReference type="KEGG" id="lst:LSS_21200"/>
<organism evidence="1 2">
    <name type="scientific">Leptospira santarosai serovar Shermani str. LT 821</name>
    <dbReference type="NCBI Taxonomy" id="758847"/>
    <lineage>
        <taxon>Bacteria</taxon>
        <taxon>Pseudomonadati</taxon>
        <taxon>Spirochaetota</taxon>
        <taxon>Spirochaetia</taxon>
        <taxon>Leptospirales</taxon>
        <taxon>Leptospiraceae</taxon>
        <taxon>Leptospira</taxon>
    </lineage>
</organism>
<dbReference type="AlphaFoldDB" id="A0A097ESD5"/>
<reference evidence="1 2" key="2">
    <citation type="journal article" date="2014" name="Emerg. Microbes Infect.">
        <title>Potential impact on kidney infection: a whole-genome analysis of Leptospira santarosai serovar Shermani.</title>
        <authorList>
            <person name="Chou L.F."/>
            <person name="Chen T.W."/>
            <person name="Ko Y.C."/>
            <person name="Pan M.J."/>
            <person name="Tian Y.C."/>
            <person name="Chiu C.H."/>
            <person name="Tang P."/>
            <person name="Hung C.C."/>
            <person name="Yang C.W."/>
        </authorList>
    </citation>
    <scope>NUCLEOTIDE SEQUENCE</scope>
    <source>
        <strain evidence="1 2">LT 821</strain>
    </source>
</reference>
<dbReference type="Proteomes" id="UP000035800">
    <property type="component" value="Chromosome I"/>
</dbReference>